<dbReference type="SMART" id="SM00563">
    <property type="entry name" value="PlsC"/>
    <property type="match status" value="1"/>
</dbReference>
<dbReference type="SUPFAM" id="SSF56219">
    <property type="entry name" value="DNase I-like"/>
    <property type="match status" value="1"/>
</dbReference>
<dbReference type="Proteomes" id="UP001178507">
    <property type="component" value="Unassembled WGS sequence"/>
</dbReference>
<keyword evidence="2" id="KW-0012">Acyltransferase</keyword>
<dbReference type="EMBL" id="CAUJNA010003460">
    <property type="protein sequence ID" value="CAJ1402603.1"/>
    <property type="molecule type" value="Genomic_DNA"/>
</dbReference>
<proteinExistence type="predicted"/>
<dbReference type="SUPFAM" id="SSF69593">
    <property type="entry name" value="Glycerol-3-phosphate (1)-acyltransferase"/>
    <property type="match status" value="1"/>
</dbReference>
<dbReference type="PANTHER" id="PTHR10434">
    <property type="entry name" value="1-ACYL-SN-GLYCEROL-3-PHOSPHATE ACYLTRANSFERASE"/>
    <property type="match status" value="1"/>
</dbReference>
<dbReference type="Gene3D" id="3.60.10.10">
    <property type="entry name" value="Endonuclease/exonuclease/phosphatase"/>
    <property type="match status" value="1"/>
</dbReference>
<feature type="compositionally biased region" description="Low complexity" evidence="3">
    <location>
        <begin position="386"/>
        <end position="399"/>
    </location>
</feature>
<dbReference type="InterPro" id="IPR036691">
    <property type="entry name" value="Endo/exonu/phosph_ase_sf"/>
</dbReference>
<organism evidence="5 6">
    <name type="scientific">Effrenium voratum</name>
    <dbReference type="NCBI Taxonomy" id="2562239"/>
    <lineage>
        <taxon>Eukaryota</taxon>
        <taxon>Sar</taxon>
        <taxon>Alveolata</taxon>
        <taxon>Dinophyceae</taxon>
        <taxon>Suessiales</taxon>
        <taxon>Symbiodiniaceae</taxon>
        <taxon>Effrenium</taxon>
    </lineage>
</organism>
<accession>A0AA36JAF5</accession>
<dbReference type="Pfam" id="PF03372">
    <property type="entry name" value="Exo_endo_phos"/>
    <property type="match status" value="1"/>
</dbReference>
<feature type="compositionally biased region" description="Pro residues" evidence="3">
    <location>
        <begin position="448"/>
        <end position="457"/>
    </location>
</feature>
<evidence type="ECO:0000256" key="2">
    <source>
        <dbReference type="ARBA" id="ARBA00023315"/>
    </source>
</evidence>
<keyword evidence="1" id="KW-0808">Transferase</keyword>
<dbReference type="InterPro" id="IPR005135">
    <property type="entry name" value="Endo/exonuclease/phosphatase"/>
</dbReference>
<sequence>MVGVLTYNIHSGIGTDGVYDVERIAGVIRRSKADIVCLQEVEANKRRQRARKWSVAPAAWRTHAFAPTLRAACLEAKCWGGEVLVQSEDAAYGLAVVTRFPILDKRQLMFERPEMGDTINMDREEQPRGAMAVLLDLSSEDARPVWVVNTHLSHWMGSQEQRRQASEALAWVERLRAADRRPAVLLAGDLNSPFFMPRSGYSVIASDPRWRDLWKEAEGPCCCQATVPANWCGGLFGMRVDHLFGLRIEGDVIPMCEAIRVLRDTPADEMASDHCAVLAQMDFVDDPDGFAPKDERTPFAPGAAAPKTAERCSDSRFTFGTSAPIQLPDFSQLRKTPAHEPGAEAPKAQGLRQAGHGEETQTALATVQEGQERPSSPEKPTPASPASPASPVSPVSPASPASPVPPRTPPPAIHRPLPPQSPVPPFVSPRGASPRTVSPRMAGNWHPHVPPQAPPQLPQQGFYGQMPVQQQMQQQAYAGPLAPHSASGLPPEGQRSQFASAVHGSTHPRVPALMGAMLGSLAMGAYGLILALRLGNMLWAAGLMKLLSIFPMSKRTYEGVSLTLVQACWRLTQFFTPWVSNRTDAATREEWRAMQKKMAELDVKVAAGEDTYHPLMILGNHASFFDVILATTNMPTAVLRRCRTYMDSSLFNLPVLATICRAVGHFPVYFTSSKNGVFAVDKERNEAVDQEVDKFLAEGGWLCYYPEGQRNKTPDTLNPFRYGGMRKAVETDARLISIVLHGVQSVWPFKAQIGGYPGSVRYSCRQLAPDGVKALLSQLRASGTLPADEQDAEDHVLLAKHLQRVMQTQYDELKAGVAGGAKAKPA</sequence>
<reference evidence="5" key="1">
    <citation type="submission" date="2023-08" db="EMBL/GenBank/DDBJ databases">
        <authorList>
            <person name="Chen Y."/>
            <person name="Shah S."/>
            <person name="Dougan E. K."/>
            <person name="Thang M."/>
            <person name="Chan C."/>
        </authorList>
    </citation>
    <scope>NUCLEOTIDE SEQUENCE</scope>
</reference>
<evidence type="ECO:0000256" key="3">
    <source>
        <dbReference type="SAM" id="MobiDB-lite"/>
    </source>
</evidence>
<evidence type="ECO:0000313" key="6">
    <source>
        <dbReference type="Proteomes" id="UP001178507"/>
    </source>
</evidence>
<dbReference type="AlphaFoldDB" id="A0AA36JAF5"/>
<keyword evidence="6" id="KW-1185">Reference proteome</keyword>
<protein>
    <recommendedName>
        <fullName evidence="4">Phospholipid/glycerol acyltransferase domain-containing protein</fullName>
    </recommendedName>
</protein>
<evidence type="ECO:0000259" key="4">
    <source>
        <dbReference type="SMART" id="SM00563"/>
    </source>
</evidence>
<dbReference type="PANTHER" id="PTHR10434:SF48">
    <property type="entry name" value="PUTATIVE-RELATED"/>
    <property type="match status" value="1"/>
</dbReference>
<name>A0AA36JAF5_9DINO</name>
<dbReference type="InterPro" id="IPR002123">
    <property type="entry name" value="Plipid/glycerol_acylTrfase"/>
</dbReference>
<feature type="region of interest" description="Disordered" evidence="3">
    <location>
        <begin position="288"/>
        <end position="312"/>
    </location>
</feature>
<dbReference type="GO" id="GO:0006654">
    <property type="term" value="P:phosphatidic acid biosynthetic process"/>
    <property type="evidence" value="ECO:0007669"/>
    <property type="project" value="TreeGrafter"/>
</dbReference>
<gene>
    <name evidence="5" type="ORF">EVOR1521_LOCUS25450</name>
</gene>
<evidence type="ECO:0000313" key="5">
    <source>
        <dbReference type="EMBL" id="CAJ1402603.1"/>
    </source>
</evidence>
<feature type="compositionally biased region" description="Pro residues" evidence="3">
    <location>
        <begin position="400"/>
        <end position="427"/>
    </location>
</feature>
<feature type="domain" description="Phospholipid/glycerol acyltransferase" evidence="4">
    <location>
        <begin position="615"/>
        <end position="743"/>
    </location>
</feature>
<dbReference type="CDD" id="cd07989">
    <property type="entry name" value="LPLAT_AGPAT-like"/>
    <property type="match status" value="1"/>
</dbReference>
<evidence type="ECO:0000256" key="1">
    <source>
        <dbReference type="ARBA" id="ARBA00022679"/>
    </source>
</evidence>
<feature type="region of interest" description="Disordered" evidence="3">
    <location>
        <begin position="335"/>
        <end position="503"/>
    </location>
</feature>
<feature type="compositionally biased region" description="Low complexity" evidence="3">
    <location>
        <begin position="458"/>
        <end position="480"/>
    </location>
</feature>
<feature type="compositionally biased region" description="Polar residues" evidence="3">
    <location>
        <begin position="360"/>
        <end position="369"/>
    </location>
</feature>
<dbReference type="GO" id="GO:0003841">
    <property type="term" value="F:1-acylglycerol-3-phosphate O-acyltransferase activity"/>
    <property type="evidence" value="ECO:0007669"/>
    <property type="project" value="TreeGrafter"/>
</dbReference>
<comment type="caution">
    <text evidence="5">The sequence shown here is derived from an EMBL/GenBank/DDBJ whole genome shotgun (WGS) entry which is preliminary data.</text>
</comment>
<dbReference type="Pfam" id="PF01553">
    <property type="entry name" value="Acyltransferase"/>
    <property type="match status" value="1"/>
</dbReference>
<dbReference type="GO" id="GO:0005783">
    <property type="term" value="C:endoplasmic reticulum"/>
    <property type="evidence" value="ECO:0007669"/>
    <property type="project" value="TreeGrafter"/>
</dbReference>